<evidence type="ECO:0000256" key="2">
    <source>
        <dbReference type="ARBA" id="ARBA00022475"/>
    </source>
</evidence>
<dbReference type="GO" id="GO:0005886">
    <property type="term" value="C:plasma membrane"/>
    <property type="evidence" value="ECO:0007669"/>
    <property type="project" value="UniProtKB-SubCell"/>
</dbReference>
<feature type="transmembrane region" description="Helical" evidence="6">
    <location>
        <begin position="267"/>
        <end position="294"/>
    </location>
</feature>
<evidence type="ECO:0000313" key="9">
    <source>
        <dbReference type="Proteomes" id="UP000321574"/>
    </source>
</evidence>
<organism evidence="8 9">
    <name type="scientific">Cerasibacillus terrae</name>
    <dbReference type="NCBI Taxonomy" id="2498845"/>
    <lineage>
        <taxon>Bacteria</taxon>
        <taxon>Bacillati</taxon>
        <taxon>Bacillota</taxon>
        <taxon>Bacilli</taxon>
        <taxon>Bacillales</taxon>
        <taxon>Bacillaceae</taxon>
        <taxon>Cerasibacillus</taxon>
    </lineage>
</organism>
<keyword evidence="4 6" id="KW-1133">Transmembrane helix</keyword>
<dbReference type="AlphaFoldDB" id="A0A5C8NSV2"/>
<keyword evidence="5 6" id="KW-0472">Membrane</keyword>
<evidence type="ECO:0000313" key="8">
    <source>
        <dbReference type="EMBL" id="TXL63945.1"/>
    </source>
</evidence>
<evidence type="ECO:0000256" key="6">
    <source>
        <dbReference type="SAM" id="Phobius"/>
    </source>
</evidence>
<dbReference type="Proteomes" id="UP000321574">
    <property type="component" value="Unassembled WGS sequence"/>
</dbReference>
<keyword evidence="2" id="KW-1003">Cell membrane</keyword>
<dbReference type="InterPro" id="IPR013525">
    <property type="entry name" value="ABC2_TM"/>
</dbReference>
<keyword evidence="3 6" id="KW-0812">Transmembrane</keyword>
<dbReference type="PANTHER" id="PTHR30294:SF29">
    <property type="entry name" value="MULTIDRUG ABC TRANSPORTER PERMEASE YBHS-RELATED"/>
    <property type="match status" value="1"/>
</dbReference>
<dbReference type="Pfam" id="PF12698">
    <property type="entry name" value="ABC2_membrane_3"/>
    <property type="match status" value="1"/>
</dbReference>
<feature type="domain" description="ABC-2 type transporter transmembrane" evidence="7">
    <location>
        <begin position="22"/>
        <end position="410"/>
    </location>
</feature>
<evidence type="ECO:0000256" key="5">
    <source>
        <dbReference type="ARBA" id="ARBA00023136"/>
    </source>
</evidence>
<feature type="transmembrane region" description="Helical" evidence="6">
    <location>
        <begin position="224"/>
        <end position="246"/>
    </location>
</feature>
<keyword evidence="9" id="KW-1185">Reference proteome</keyword>
<dbReference type="OrthoDB" id="3078158at2"/>
<sequence length="420" mass="47461">MVWTIVKKQLLLLWRNPLHLLLLLGLPIVLIFILGTGLSGLMNQETPDVDIRVAILNHGDEKQEIARFLKEMEETVREQVSITEIEESMDNVAPMKMLENEVLGNDALKEMIEVGYIKEKDKEAALQDYTAVIEIPEDFTYHFLQNMFLENEIDLELVVHGNKESSLGFSIVQSLLQRFEENYALGQLSANYDLDEHVLQSDGEEVFGEITSVNQEKPVQAKHYYTVAMAVMNVLFIASTISFYTFEEKRLLVFDRILLANVSRWKYFFGIFLSGIILALVQLGIIFGFSRIFFGVSWPNPSDMMIFTFALSIAIGGLTVFLTSINYRLHSEVVTTIFSSIIIYVMALLGGSFFPIGQFSDVISSLGNVTPNGAALSAYLNLLRGNSLASVSNYIYFLIGFGLVFLLLAMMTFPKRRESR</sequence>
<dbReference type="InterPro" id="IPR051449">
    <property type="entry name" value="ABC-2_transporter_component"/>
</dbReference>
<accession>A0A5C8NSV2</accession>
<dbReference type="GO" id="GO:0140359">
    <property type="term" value="F:ABC-type transporter activity"/>
    <property type="evidence" value="ECO:0007669"/>
    <property type="project" value="InterPro"/>
</dbReference>
<evidence type="ECO:0000256" key="1">
    <source>
        <dbReference type="ARBA" id="ARBA00004651"/>
    </source>
</evidence>
<comment type="caution">
    <text evidence="8">The sequence shown here is derived from an EMBL/GenBank/DDBJ whole genome shotgun (WGS) entry which is preliminary data.</text>
</comment>
<evidence type="ECO:0000256" key="3">
    <source>
        <dbReference type="ARBA" id="ARBA00022692"/>
    </source>
</evidence>
<feature type="transmembrane region" description="Helical" evidence="6">
    <location>
        <begin position="337"/>
        <end position="356"/>
    </location>
</feature>
<protein>
    <submittedName>
        <fullName evidence="8">ABC transporter permease</fullName>
    </submittedName>
</protein>
<proteinExistence type="predicted"/>
<evidence type="ECO:0000259" key="7">
    <source>
        <dbReference type="Pfam" id="PF12698"/>
    </source>
</evidence>
<feature type="transmembrane region" description="Helical" evidence="6">
    <location>
        <begin position="20"/>
        <end position="42"/>
    </location>
</feature>
<feature type="transmembrane region" description="Helical" evidence="6">
    <location>
        <begin position="306"/>
        <end position="325"/>
    </location>
</feature>
<comment type="subcellular location">
    <subcellularLocation>
        <location evidence="1">Cell membrane</location>
        <topology evidence="1">Multi-pass membrane protein</topology>
    </subcellularLocation>
</comment>
<dbReference type="PANTHER" id="PTHR30294">
    <property type="entry name" value="MEMBRANE COMPONENT OF ABC TRANSPORTER YHHJ-RELATED"/>
    <property type="match status" value="1"/>
</dbReference>
<name>A0A5C8NSV2_9BACI</name>
<dbReference type="EMBL" id="VDUW01000006">
    <property type="protein sequence ID" value="TXL63945.1"/>
    <property type="molecule type" value="Genomic_DNA"/>
</dbReference>
<evidence type="ECO:0000256" key="4">
    <source>
        <dbReference type="ARBA" id="ARBA00022989"/>
    </source>
</evidence>
<reference evidence="8 9" key="1">
    <citation type="submission" date="2019-06" db="EMBL/GenBank/DDBJ databases">
        <title>Cerasibacillus sp. nov., isolated from maize field.</title>
        <authorList>
            <person name="Lin S.-Y."/>
            <person name="Tsai C.-F."/>
            <person name="Young C.-C."/>
        </authorList>
    </citation>
    <scope>NUCLEOTIDE SEQUENCE [LARGE SCALE GENOMIC DNA]</scope>
    <source>
        <strain evidence="8 9">CC-CFT480</strain>
    </source>
</reference>
<feature type="transmembrane region" description="Helical" evidence="6">
    <location>
        <begin position="394"/>
        <end position="413"/>
    </location>
</feature>
<gene>
    <name evidence="8" type="ORF">FHP05_09640</name>
</gene>
<dbReference type="RefSeq" id="WP_147667492.1">
    <property type="nucleotide sequence ID" value="NZ_VDUW01000006.1"/>
</dbReference>